<organism evidence="1">
    <name type="scientific">Anguilla anguilla</name>
    <name type="common">European freshwater eel</name>
    <name type="synonym">Muraena anguilla</name>
    <dbReference type="NCBI Taxonomy" id="7936"/>
    <lineage>
        <taxon>Eukaryota</taxon>
        <taxon>Metazoa</taxon>
        <taxon>Chordata</taxon>
        <taxon>Craniata</taxon>
        <taxon>Vertebrata</taxon>
        <taxon>Euteleostomi</taxon>
        <taxon>Actinopterygii</taxon>
        <taxon>Neopterygii</taxon>
        <taxon>Teleostei</taxon>
        <taxon>Anguilliformes</taxon>
        <taxon>Anguillidae</taxon>
        <taxon>Anguilla</taxon>
    </lineage>
</organism>
<proteinExistence type="predicted"/>
<sequence>MSDQNRLGKNALLFHY</sequence>
<reference evidence="1" key="2">
    <citation type="journal article" date="2015" name="Fish Shellfish Immunol.">
        <title>Early steps in the European eel (Anguilla anguilla)-Vibrio vulnificus interaction in the gills: Role of the RtxA13 toxin.</title>
        <authorList>
            <person name="Callol A."/>
            <person name="Pajuelo D."/>
            <person name="Ebbesson L."/>
            <person name="Teles M."/>
            <person name="MacKenzie S."/>
            <person name="Amaro C."/>
        </authorList>
    </citation>
    <scope>NUCLEOTIDE SEQUENCE</scope>
</reference>
<protein>
    <submittedName>
        <fullName evidence="1">Uncharacterized protein</fullName>
    </submittedName>
</protein>
<dbReference type="EMBL" id="GBXM01002353">
    <property type="protein sequence ID" value="JAI06225.1"/>
    <property type="molecule type" value="Transcribed_RNA"/>
</dbReference>
<evidence type="ECO:0000313" key="1">
    <source>
        <dbReference type="EMBL" id="JAI06225.1"/>
    </source>
</evidence>
<dbReference type="AlphaFoldDB" id="A0A0E9XU91"/>
<accession>A0A0E9XU91</accession>
<reference evidence="1" key="1">
    <citation type="submission" date="2014-11" db="EMBL/GenBank/DDBJ databases">
        <authorList>
            <person name="Amaro Gonzalez C."/>
        </authorList>
    </citation>
    <scope>NUCLEOTIDE SEQUENCE</scope>
</reference>
<name>A0A0E9XU91_ANGAN</name>